<proteinExistence type="predicted"/>
<dbReference type="EMBL" id="BMAW01099430">
    <property type="protein sequence ID" value="GFS89941.1"/>
    <property type="molecule type" value="Genomic_DNA"/>
</dbReference>
<feature type="compositionally biased region" description="Polar residues" evidence="1">
    <location>
        <begin position="1"/>
        <end position="11"/>
    </location>
</feature>
<protein>
    <submittedName>
        <fullName evidence="2">Uncharacterized protein</fullName>
    </submittedName>
</protein>
<organism evidence="2 3">
    <name type="scientific">Nephila pilipes</name>
    <name type="common">Giant wood spider</name>
    <name type="synonym">Nephila maculata</name>
    <dbReference type="NCBI Taxonomy" id="299642"/>
    <lineage>
        <taxon>Eukaryota</taxon>
        <taxon>Metazoa</taxon>
        <taxon>Ecdysozoa</taxon>
        <taxon>Arthropoda</taxon>
        <taxon>Chelicerata</taxon>
        <taxon>Arachnida</taxon>
        <taxon>Araneae</taxon>
        <taxon>Araneomorphae</taxon>
        <taxon>Entelegynae</taxon>
        <taxon>Araneoidea</taxon>
        <taxon>Nephilidae</taxon>
        <taxon>Nephila</taxon>
    </lineage>
</organism>
<evidence type="ECO:0000256" key="1">
    <source>
        <dbReference type="SAM" id="MobiDB-lite"/>
    </source>
</evidence>
<dbReference type="Proteomes" id="UP000887013">
    <property type="component" value="Unassembled WGS sequence"/>
</dbReference>
<keyword evidence="3" id="KW-1185">Reference proteome</keyword>
<sequence length="66" mass="7509">MEGDSAYNNGPQIGRPAKRRYPSRALYSSEEENSKGVENALILSPKRTLWYQTQSLGLFDVWEICS</sequence>
<name>A0A8X6TAP6_NEPPI</name>
<gene>
    <name evidence="2" type="ORF">NPIL_447391</name>
</gene>
<comment type="caution">
    <text evidence="2">The sequence shown here is derived from an EMBL/GenBank/DDBJ whole genome shotgun (WGS) entry which is preliminary data.</text>
</comment>
<reference evidence="2" key="1">
    <citation type="submission" date="2020-08" db="EMBL/GenBank/DDBJ databases">
        <title>Multicomponent nature underlies the extraordinary mechanical properties of spider dragline silk.</title>
        <authorList>
            <person name="Kono N."/>
            <person name="Nakamura H."/>
            <person name="Mori M."/>
            <person name="Yoshida Y."/>
            <person name="Ohtoshi R."/>
            <person name="Malay A.D."/>
            <person name="Moran D.A.P."/>
            <person name="Tomita M."/>
            <person name="Numata K."/>
            <person name="Arakawa K."/>
        </authorList>
    </citation>
    <scope>NUCLEOTIDE SEQUENCE</scope>
</reference>
<evidence type="ECO:0000313" key="3">
    <source>
        <dbReference type="Proteomes" id="UP000887013"/>
    </source>
</evidence>
<accession>A0A8X6TAP6</accession>
<feature type="region of interest" description="Disordered" evidence="1">
    <location>
        <begin position="1"/>
        <end position="35"/>
    </location>
</feature>
<dbReference type="AlphaFoldDB" id="A0A8X6TAP6"/>
<evidence type="ECO:0000313" key="2">
    <source>
        <dbReference type="EMBL" id="GFS89941.1"/>
    </source>
</evidence>